<evidence type="ECO:0000256" key="4">
    <source>
        <dbReference type="PIRSR" id="PIRSR000303-1"/>
    </source>
</evidence>
<gene>
    <name evidence="6" type="ORF">KR51_00010920</name>
</gene>
<evidence type="ECO:0000256" key="3">
    <source>
        <dbReference type="ARBA" id="ARBA00023002"/>
    </source>
</evidence>
<comment type="similarity">
    <text evidence="1 5">Belongs to the glutathione peroxidase family.</text>
</comment>
<dbReference type="PATRIC" id="fig|582515.4.peg.1222"/>
<keyword evidence="2 5" id="KW-0575">Peroxidase</keyword>
<dbReference type="PANTHER" id="PTHR11592">
    <property type="entry name" value="GLUTATHIONE PEROXIDASE"/>
    <property type="match status" value="1"/>
</dbReference>
<dbReference type="InParanoid" id="U5DCA4"/>
<evidence type="ECO:0000256" key="2">
    <source>
        <dbReference type="ARBA" id="ARBA00022559"/>
    </source>
</evidence>
<dbReference type="eggNOG" id="COG0386">
    <property type="taxonomic scope" value="Bacteria"/>
</dbReference>
<dbReference type="PROSITE" id="PS00460">
    <property type="entry name" value="GLUTATHIONE_PEROXID_1"/>
    <property type="match status" value="1"/>
</dbReference>
<dbReference type="AlphaFoldDB" id="U5DCA4"/>
<keyword evidence="7" id="KW-1185">Reference proteome</keyword>
<evidence type="ECO:0000313" key="7">
    <source>
        <dbReference type="Proteomes" id="UP000016960"/>
    </source>
</evidence>
<dbReference type="EMBL" id="ASSJ01000030">
    <property type="protein sequence ID" value="ERN42163.1"/>
    <property type="molecule type" value="Genomic_DNA"/>
</dbReference>
<name>U5DCA4_9CHRO</name>
<dbReference type="InterPro" id="IPR029759">
    <property type="entry name" value="GPX_AS"/>
</dbReference>
<dbReference type="FunCoup" id="U5DCA4">
    <property type="interactions" value="263"/>
</dbReference>
<dbReference type="GO" id="GO:0034599">
    <property type="term" value="P:cellular response to oxidative stress"/>
    <property type="evidence" value="ECO:0007669"/>
    <property type="project" value="TreeGrafter"/>
</dbReference>
<dbReference type="SUPFAM" id="SSF52833">
    <property type="entry name" value="Thioredoxin-like"/>
    <property type="match status" value="1"/>
</dbReference>
<dbReference type="CDD" id="cd00340">
    <property type="entry name" value="GSH_Peroxidase"/>
    <property type="match status" value="1"/>
</dbReference>
<feature type="active site" evidence="4">
    <location>
        <position position="55"/>
    </location>
</feature>
<proteinExistence type="inferred from homology"/>
<keyword evidence="3 5" id="KW-0560">Oxidoreductase</keyword>
<dbReference type="GO" id="GO:0004601">
    <property type="term" value="F:peroxidase activity"/>
    <property type="evidence" value="ECO:0007669"/>
    <property type="project" value="UniProtKB-KW"/>
</dbReference>
<protein>
    <recommendedName>
        <fullName evidence="5">Glutathione peroxidase</fullName>
    </recommendedName>
</protein>
<sequence length="175" mass="19178">MPIVAMPQSRIMRGVESSVRTMPLPKNLTTLQGGPLSPDVIENKVVLFVNVASQCGLTPQYNGLVKLDKEFGDRGFSIVGVPCNQFGKQEPGTPAEIEEFAKSKYDVNFALLEKQNVNGPSRSPLYQFLVGDGPDIEWNFGKFLVGRDGQLIARFDPKTPPDDADLRAKIEQALG</sequence>
<dbReference type="STRING" id="582515.KR51_00010920"/>
<evidence type="ECO:0000313" key="6">
    <source>
        <dbReference type="EMBL" id="ERN42163.1"/>
    </source>
</evidence>
<dbReference type="PROSITE" id="PS51355">
    <property type="entry name" value="GLUTATHIONE_PEROXID_3"/>
    <property type="match status" value="1"/>
</dbReference>
<comment type="caution">
    <text evidence="6">The sequence shown here is derived from an EMBL/GenBank/DDBJ whole genome shotgun (WGS) entry which is preliminary data.</text>
</comment>
<dbReference type="PRINTS" id="PR01011">
    <property type="entry name" value="GLUTPROXDASE"/>
</dbReference>
<evidence type="ECO:0000256" key="1">
    <source>
        <dbReference type="ARBA" id="ARBA00006926"/>
    </source>
</evidence>
<dbReference type="InterPro" id="IPR036249">
    <property type="entry name" value="Thioredoxin-like_sf"/>
</dbReference>
<dbReference type="Gene3D" id="3.40.30.10">
    <property type="entry name" value="Glutaredoxin"/>
    <property type="match status" value="1"/>
</dbReference>
<evidence type="ECO:0000256" key="5">
    <source>
        <dbReference type="RuleBase" id="RU000499"/>
    </source>
</evidence>
<reference evidence="6 7" key="1">
    <citation type="submission" date="2013-05" db="EMBL/GenBank/DDBJ databases">
        <title>Draft genome sequence of Rubidibacter lacunae KORDI 51-2.</title>
        <authorList>
            <person name="Choi D.H."/>
            <person name="Noh J.H."/>
            <person name="Kwon K.-K."/>
            <person name="Lee J.-H."/>
            <person name="Ryu J.-Y."/>
        </authorList>
    </citation>
    <scope>NUCLEOTIDE SEQUENCE [LARGE SCALE GENOMIC DNA]</scope>
    <source>
        <strain evidence="6 7">KORDI 51-2</strain>
    </source>
</reference>
<dbReference type="PANTHER" id="PTHR11592:SF78">
    <property type="entry name" value="GLUTATHIONE PEROXIDASE"/>
    <property type="match status" value="1"/>
</dbReference>
<dbReference type="Pfam" id="PF00255">
    <property type="entry name" value="GSHPx"/>
    <property type="match status" value="1"/>
</dbReference>
<dbReference type="PIRSF" id="PIRSF000303">
    <property type="entry name" value="Glutathion_perox"/>
    <property type="match status" value="1"/>
</dbReference>
<organism evidence="6 7">
    <name type="scientific">Rubidibacter lacunae KORDI 51-2</name>
    <dbReference type="NCBI Taxonomy" id="582515"/>
    <lineage>
        <taxon>Bacteria</taxon>
        <taxon>Bacillati</taxon>
        <taxon>Cyanobacteriota</taxon>
        <taxon>Cyanophyceae</taxon>
        <taxon>Oscillatoriophycideae</taxon>
        <taxon>Chroococcales</taxon>
        <taxon>Aphanothecaceae</taxon>
        <taxon>Rubidibacter</taxon>
    </lineage>
</organism>
<accession>U5DCA4</accession>
<dbReference type="Proteomes" id="UP000016960">
    <property type="component" value="Unassembled WGS sequence"/>
</dbReference>
<dbReference type="InterPro" id="IPR000889">
    <property type="entry name" value="Glutathione_peroxidase"/>
</dbReference>